<feature type="compositionally biased region" description="Basic residues" evidence="2">
    <location>
        <begin position="431"/>
        <end position="443"/>
    </location>
</feature>
<evidence type="ECO:0000313" key="4">
    <source>
        <dbReference type="Proteomes" id="UP001139648"/>
    </source>
</evidence>
<keyword evidence="3" id="KW-0032">Aminotransferase</keyword>
<reference evidence="3" key="1">
    <citation type="submission" date="2022-06" db="EMBL/GenBank/DDBJ databases">
        <title>Sequencing the genomes of 1000 actinobacteria strains.</title>
        <authorList>
            <person name="Klenk H.-P."/>
        </authorList>
    </citation>
    <scope>NUCLEOTIDE SEQUENCE</scope>
    <source>
        <strain evidence="3">DSM 46694</strain>
    </source>
</reference>
<keyword evidence="4" id="KW-1185">Reference proteome</keyword>
<dbReference type="InterPro" id="IPR015422">
    <property type="entry name" value="PyrdxlP-dep_Trfase_small"/>
</dbReference>
<dbReference type="GO" id="GO:0000271">
    <property type="term" value="P:polysaccharide biosynthetic process"/>
    <property type="evidence" value="ECO:0007669"/>
    <property type="project" value="TreeGrafter"/>
</dbReference>
<dbReference type="Gene3D" id="3.40.640.10">
    <property type="entry name" value="Type I PLP-dependent aspartate aminotransferase-like (Major domain)"/>
    <property type="match status" value="1"/>
</dbReference>
<feature type="compositionally biased region" description="Basic residues" evidence="2">
    <location>
        <begin position="465"/>
        <end position="474"/>
    </location>
</feature>
<evidence type="ECO:0000313" key="3">
    <source>
        <dbReference type="EMBL" id="MCP2353347.1"/>
    </source>
</evidence>
<dbReference type="AlphaFoldDB" id="A0A9X2JXR6"/>
<feature type="compositionally biased region" description="Low complexity" evidence="2">
    <location>
        <begin position="475"/>
        <end position="487"/>
    </location>
</feature>
<evidence type="ECO:0000256" key="1">
    <source>
        <dbReference type="RuleBase" id="RU004508"/>
    </source>
</evidence>
<accession>A0A9X2JXR6</accession>
<dbReference type="EC" id="2.6.1.102" evidence="3"/>
<dbReference type="SUPFAM" id="SSF53383">
    <property type="entry name" value="PLP-dependent transferases"/>
    <property type="match status" value="1"/>
</dbReference>
<protein>
    <submittedName>
        <fullName evidence="3">Perosamine synthetase</fullName>
        <ecNumber evidence="3">2.6.1.102</ecNumber>
    </submittedName>
</protein>
<dbReference type="InterPro" id="IPR000653">
    <property type="entry name" value="DegT/StrS_aminotransferase"/>
</dbReference>
<dbReference type="Gene3D" id="3.90.1150.10">
    <property type="entry name" value="Aspartate Aminotransferase, domain 1"/>
    <property type="match status" value="1"/>
</dbReference>
<dbReference type="GO" id="GO:0102933">
    <property type="term" value="F:GDP-4-dehydro-6-deoxy-D-mannose-4-aminotransferase activity"/>
    <property type="evidence" value="ECO:0007669"/>
    <property type="project" value="UniProtKB-EC"/>
</dbReference>
<dbReference type="PANTHER" id="PTHR30244">
    <property type="entry name" value="TRANSAMINASE"/>
    <property type="match status" value="1"/>
</dbReference>
<dbReference type="InterPro" id="IPR015424">
    <property type="entry name" value="PyrdxlP-dep_Trfase"/>
</dbReference>
<gene>
    <name evidence="3" type="ORF">HD597_000367</name>
</gene>
<proteinExistence type="inferred from homology"/>
<dbReference type="InterPro" id="IPR015421">
    <property type="entry name" value="PyrdxlP-dep_Trfase_major"/>
</dbReference>
<feature type="region of interest" description="Disordered" evidence="2">
    <location>
        <begin position="370"/>
        <end position="446"/>
    </location>
</feature>
<dbReference type="PANTHER" id="PTHR30244:SF42">
    <property type="entry name" value="UDP-2-ACETAMIDO-2-DEOXY-3-OXO-D-GLUCURONATE AMINOTRANSFERASE"/>
    <property type="match status" value="1"/>
</dbReference>
<keyword evidence="1" id="KW-0663">Pyridoxal phosphate</keyword>
<evidence type="ECO:0000256" key="2">
    <source>
        <dbReference type="SAM" id="MobiDB-lite"/>
    </source>
</evidence>
<feature type="region of interest" description="Disordered" evidence="2">
    <location>
        <begin position="459"/>
        <end position="512"/>
    </location>
</feature>
<feature type="compositionally biased region" description="Basic and acidic residues" evidence="2">
    <location>
        <begin position="412"/>
        <end position="429"/>
    </location>
</feature>
<feature type="compositionally biased region" description="Pro residues" evidence="2">
    <location>
        <begin position="384"/>
        <end position="393"/>
    </location>
</feature>
<comment type="caution">
    <text evidence="3">The sequence shown here is derived from an EMBL/GenBank/DDBJ whole genome shotgun (WGS) entry which is preliminary data.</text>
</comment>
<comment type="similarity">
    <text evidence="1">Belongs to the DegT/DnrJ/EryC1 family.</text>
</comment>
<dbReference type="EMBL" id="JAMZEB010000001">
    <property type="protein sequence ID" value="MCP2353347.1"/>
    <property type="molecule type" value="Genomic_DNA"/>
</dbReference>
<organism evidence="3 4">
    <name type="scientific">Nonomuraea thailandensis</name>
    <dbReference type="NCBI Taxonomy" id="1188745"/>
    <lineage>
        <taxon>Bacteria</taxon>
        <taxon>Bacillati</taxon>
        <taxon>Actinomycetota</taxon>
        <taxon>Actinomycetes</taxon>
        <taxon>Streptosporangiales</taxon>
        <taxon>Streptosporangiaceae</taxon>
        <taxon>Nonomuraea</taxon>
    </lineage>
</organism>
<sequence>MTLPQVAGGAQLLAEQLAAVLSQMPDPSGGPAAGQLERELAEAFGVPHAVALSSGTATLHAALSACGIGPGDDVLVPALTVIMTVAPLAALGATPVFVDSDPATLDLDYDDAARKLTARTRAIIPVHLWGRMGDPAALAAFASEHGLAVVEDAAQASGTARHGQRAGTVGTAGCFSMKDGKILWSGEGGFLLTARRDVAEHAAAFRSHWQPAPPGQAAHSRLATNARLAAPLAVIALANLRRLPDLVNLRRAQAGRLLHALEQVPGLAAVAPAMGEEWNGFAALLHLDLPSPRGFAERLAQQGVPNSTGSFRLVPCDRRPMFTLSDRPCRGAAEILDRTLAVILTERDTEATLDRYAAVIAREATAWTARCRTPRTSPANTPGTPLPAPPASPPERTLPHDDHTGTPLLHPRPADRDRGHHRSRQDVSHPPRPRGARCARRPGARRDCARCQAAAARRVLPAGRRTARLRRSPARRPAGGQRGGPVPARRHTVGRDLAPAGHQALRSGHRCR</sequence>
<dbReference type="Pfam" id="PF01041">
    <property type="entry name" value="DegT_DnrJ_EryC1"/>
    <property type="match status" value="1"/>
</dbReference>
<dbReference type="RefSeq" id="WP_253739835.1">
    <property type="nucleotide sequence ID" value="NZ_BAABKA010000009.1"/>
</dbReference>
<keyword evidence="3" id="KW-0808">Transferase</keyword>
<name>A0A9X2JXR6_9ACTN</name>
<dbReference type="GO" id="GO:0030170">
    <property type="term" value="F:pyridoxal phosphate binding"/>
    <property type="evidence" value="ECO:0007669"/>
    <property type="project" value="TreeGrafter"/>
</dbReference>
<dbReference type="Proteomes" id="UP001139648">
    <property type="component" value="Unassembled WGS sequence"/>
</dbReference>